<dbReference type="Gene3D" id="1.20.1260.10">
    <property type="match status" value="1"/>
</dbReference>
<dbReference type="InterPro" id="IPR025419">
    <property type="entry name" value="DUF4142"/>
</dbReference>
<dbReference type="STRING" id="1419482.SAMN05444266_103307"/>
<keyword evidence="1" id="KW-0732">Signal</keyword>
<feature type="domain" description="DUF4142" evidence="2">
    <location>
        <begin position="48"/>
        <end position="182"/>
    </location>
</feature>
<dbReference type="PROSITE" id="PS51257">
    <property type="entry name" value="PROKAR_LIPOPROTEIN"/>
    <property type="match status" value="1"/>
</dbReference>
<dbReference type="AlphaFoldDB" id="A0A1M7AJC0"/>
<evidence type="ECO:0000313" key="3">
    <source>
        <dbReference type="EMBL" id="SHL42854.1"/>
    </source>
</evidence>
<dbReference type="PANTHER" id="PTHR38593">
    <property type="entry name" value="BLR2558 PROTEIN"/>
    <property type="match status" value="1"/>
</dbReference>
<dbReference type="InterPro" id="IPR012347">
    <property type="entry name" value="Ferritin-like"/>
</dbReference>
<evidence type="ECO:0000313" key="4">
    <source>
        <dbReference type="Proteomes" id="UP000184420"/>
    </source>
</evidence>
<dbReference type="EMBL" id="FRBL01000003">
    <property type="protein sequence ID" value="SHL42854.1"/>
    <property type="molecule type" value="Genomic_DNA"/>
</dbReference>
<evidence type="ECO:0000256" key="1">
    <source>
        <dbReference type="SAM" id="SignalP"/>
    </source>
</evidence>
<sequence length="187" mass="20268">MKKTIFLATACLAVGLIQSCGNNASNKEAQTDSAQEINEAVKPVDDKSSEFAVEAANGGLLEVAMGKLAQEKATNPRVKEFGNMMVNDHSKANDELKNLATSKNITLPASLNPEDQKHIDELAKKSGKDFDKDYMKMMVDDHDKDVKKFEDASNDLADADLKAFAANTLPTLKAHQDSAKAIKDALK</sequence>
<name>A0A1M7AJC0_9BACT</name>
<protein>
    <submittedName>
        <fullName evidence="3">Putative membrane protein</fullName>
    </submittedName>
</protein>
<feature type="signal peptide" evidence="1">
    <location>
        <begin position="1"/>
        <end position="24"/>
    </location>
</feature>
<keyword evidence="4" id="KW-1185">Reference proteome</keyword>
<proteinExistence type="predicted"/>
<gene>
    <name evidence="3" type="ORF">SAMN05444266_103307</name>
</gene>
<dbReference type="RefSeq" id="WP_073080079.1">
    <property type="nucleotide sequence ID" value="NZ_FRBL01000003.1"/>
</dbReference>
<accession>A0A1M7AJC0</accession>
<feature type="chain" id="PRO_5012500483" evidence="1">
    <location>
        <begin position="25"/>
        <end position="187"/>
    </location>
</feature>
<dbReference type="OrthoDB" id="883203at2"/>
<dbReference type="PANTHER" id="PTHR38593:SF1">
    <property type="entry name" value="BLR2558 PROTEIN"/>
    <property type="match status" value="1"/>
</dbReference>
<evidence type="ECO:0000259" key="2">
    <source>
        <dbReference type="Pfam" id="PF13628"/>
    </source>
</evidence>
<dbReference type="Proteomes" id="UP000184420">
    <property type="component" value="Unassembled WGS sequence"/>
</dbReference>
<reference evidence="3 4" key="1">
    <citation type="submission" date="2016-11" db="EMBL/GenBank/DDBJ databases">
        <authorList>
            <person name="Jaros S."/>
            <person name="Januszkiewicz K."/>
            <person name="Wedrychowicz H."/>
        </authorList>
    </citation>
    <scope>NUCLEOTIDE SEQUENCE [LARGE SCALE GENOMIC DNA]</scope>
    <source>
        <strain evidence="3 4">DSM 27406</strain>
    </source>
</reference>
<dbReference type="Pfam" id="PF13628">
    <property type="entry name" value="DUF4142"/>
    <property type="match status" value="1"/>
</dbReference>
<organism evidence="3 4">
    <name type="scientific">Chitinophaga jiangningensis</name>
    <dbReference type="NCBI Taxonomy" id="1419482"/>
    <lineage>
        <taxon>Bacteria</taxon>
        <taxon>Pseudomonadati</taxon>
        <taxon>Bacteroidota</taxon>
        <taxon>Chitinophagia</taxon>
        <taxon>Chitinophagales</taxon>
        <taxon>Chitinophagaceae</taxon>
        <taxon>Chitinophaga</taxon>
    </lineage>
</organism>